<dbReference type="InterPro" id="IPR036514">
    <property type="entry name" value="SGNH_hydro_sf"/>
</dbReference>
<keyword evidence="4" id="KW-1185">Reference proteome</keyword>
<dbReference type="RefSeq" id="WP_253757043.1">
    <property type="nucleotide sequence ID" value="NZ_JAMZDZ010000001.1"/>
</dbReference>
<dbReference type="GO" id="GO:0016787">
    <property type="term" value="F:hydrolase activity"/>
    <property type="evidence" value="ECO:0007669"/>
    <property type="project" value="UniProtKB-KW"/>
</dbReference>
<dbReference type="Proteomes" id="UP001595816">
    <property type="component" value="Unassembled WGS sequence"/>
</dbReference>
<dbReference type="CDD" id="cd00229">
    <property type="entry name" value="SGNH_hydrolase"/>
    <property type="match status" value="1"/>
</dbReference>
<feature type="signal peptide" evidence="1">
    <location>
        <begin position="1"/>
        <end position="25"/>
    </location>
</feature>
<dbReference type="EC" id="3.1.-.-" evidence="3"/>
<accession>A0ABV8LIW2</accession>
<name>A0ABV8LIW2_9ACTN</name>
<sequence length="278" mass="29016">MLRRITSVAAVAALALGFVGTPASASPDRSTTYYLALGDSLAAGYQPATPLDRAEGYVGQLHRELQATEPKLRLENLGCDGETSGSLLAGGTCEYPGRDSQLEAAERFLHAHKDKVSLVTIDIGGNDLNRCARGGTIDPACVQNALAALAVNLGQILARLRAIAPRTPMVGMTYYNPYLAAWLAGPAGRALAQQSIQVSGAFNGLLTTLYRAAGVRVADVAGAFASTDLTTQVPLPGVGTVPLAVARICAWTWMCTKSDIHANVTGYAVLANAYLAEV</sequence>
<dbReference type="InterPro" id="IPR013830">
    <property type="entry name" value="SGNH_hydro"/>
</dbReference>
<gene>
    <name evidence="3" type="ORF">ACFOZ4_09705</name>
</gene>
<feature type="chain" id="PRO_5046084804" evidence="1">
    <location>
        <begin position="26"/>
        <end position="278"/>
    </location>
</feature>
<evidence type="ECO:0000256" key="1">
    <source>
        <dbReference type="SAM" id="SignalP"/>
    </source>
</evidence>
<dbReference type="Pfam" id="PF13472">
    <property type="entry name" value="Lipase_GDSL_2"/>
    <property type="match status" value="1"/>
</dbReference>
<dbReference type="SUPFAM" id="SSF52266">
    <property type="entry name" value="SGNH hydrolase"/>
    <property type="match status" value="1"/>
</dbReference>
<evidence type="ECO:0000259" key="2">
    <source>
        <dbReference type="Pfam" id="PF13472"/>
    </source>
</evidence>
<protein>
    <submittedName>
        <fullName evidence="3">SGNH/GDSL hydrolase family protein</fullName>
        <ecNumber evidence="3">3.1.-.-</ecNumber>
    </submittedName>
</protein>
<evidence type="ECO:0000313" key="4">
    <source>
        <dbReference type="Proteomes" id="UP001595816"/>
    </source>
</evidence>
<feature type="domain" description="SGNH hydrolase-type esterase" evidence="2">
    <location>
        <begin position="36"/>
        <end position="268"/>
    </location>
</feature>
<organism evidence="3 4">
    <name type="scientific">Hamadaea flava</name>
    <dbReference type="NCBI Taxonomy" id="1742688"/>
    <lineage>
        <taxon>Bacteria</taxon>
        <taxon>Bacillati</taxon>
        <taxon>Actinomycetota</taxon>
        <taxon>Actinomycetes</taxon>
        <taxon>Micromonosporales</taxon>
        <taxon>Micromonosporaceae</taxon>
        <taxon>Hamadaea</taxon>
    </lineage>
</organism>
<keyword evidence="3" id="KW-0378">Hydrolase</keyword>
<keyword evidence="1" id="KW-0732">Signal</keyword>
<reference evidence="4" key="1">
    <citation type="journal article" date="2019" name="Int. J. Syst. Evol. Microbiol.">
        <title>The Global Catalogue of Microorganisms (GCM) 10K type strain sequencing project: providing services to taxonomists for standard genome sequencing and annotation.</title>
        <authorList>
            <consortium name="The Broad Institute Genomics Platform"/>
            <consortium name="The Broad Institute Genome Sequencing Center for Infectious Disease"/>
            <person name="Wu L."/>
            <person name="Ma J."/>
        </authorList>
    </citation>
    <scope>NUCLEOTIDE SEQUENCE [LARGE SCALE GENOMIC DNA]</scope>
    <source>
        <strain evidence="4">CGMCC 4.7289</strain>
    </source>
</reference>
<dbReference type="EMBL" id="JBHSAY010000005">
    <property type="protein sequence ID" value="MFC4130875.1"/>
    <property type="molecule type" value="Genomic_DNA"/>
</dbReference>
<comment type="caution">
    <text evidence="3">The sequence shown here is derived from an EMBL/GenBank/DDBJ whole genome shotgun (WGS) entry which is preliminary data.</text>
</comment>
<proteinExistence type="predicted"/>
<dbReference type="Gene3D" id="3.40.50.1110">
    <property type="entry name" value="SGNH hydrolase"/>
    <property type="match status" value="1"/>
</dbReference>
<evidence type="ECO:0000313" key="3">
    <source>
        <dbReference type="EMBL" id="MFC4130875.1"/>
    </source>
</evidence>